<dbReference type="GO" id="GO:0006508">
    <property type="term" value="P:proteolysis"/>
    <property type="evidence" value="ECO:0007669"/>
    <property type="project" value="UniProtKB-KW"/>
</dbReference>
<dbReference type="Gene3D" id="3.30.830.10">
    <property type="entry name" value="Metalloenzyme, LuxS/M16 peptidase-like"/>
    <property type="match status" value="2"/>
</dbReference>
<keyword evidence="4" id="KW-0645">Protease</keyword>
<evidence type="ECO:0000313" key="5">
    <source>
        <dbReference type="Proteomes" id="UP000245872"/>
    </source>
</evidence>
<dbReference type="KEGG" id="cher:DK880_00379"/>
<feature type="domain" description="Peptidase M16 N-terminal" evidence="2">
    <location>
        <begin position="15"/>
        <end position="154"/>
    </location>
</feature>
<dbReference type="EC" id="3.4.24.-" evidence="4"/>
<accession>A0A2Z3L8E7</accession>
<feature type="domain" description="Peptidase M16 C-terminal" evidence="3">
    <location>
        <begin position="168"/>
        <end position="342"/>
    </location>
</feature>
<comment type="similarity">
    <text evidence="1">Belongs to the peptidase M16 family.</text>
</comment>
<dbReference type="SUPFAM" id="SSF63411">
    <property type="entry name" value="LuxS/MPP-like metallohydrolase"/>
    <property type="match status" value="2"/>
</dbReference>
<dbReference type="Pfam" id="PF05193">
    <property type="entry name" value="Peptidase_M16_C"/>
    <property type="match status" value="1"/>
</dbReference>
<dbReference type="InterPro" id="IPR011765">
    <property type="entry name" value="Pept_M16_N"/>
</dbReference>
<keyword evidence="5" id="KW-1185">Reference proteome</keyword>
<dbReference type="OrthoDB" id="9811314at2"/>
<dbReference type="InterPro" id="IPR007863">
    <property type="entry name" value="Peptidase_M16_C"/>
</dbReference>
<dbReference type="InterPro" id="IPR050361">
    <property type="entry name" value="MPP/UQCRC_Complex"/>
</dbReference>
<sequence>MISFEKFTLANGLQVVVHEEPNSHIAVVNVLYQVGARDESATQTGFAHLFEHFMFSGSYNIPSYDKPLQQVGGESNAYTTTDITNYYSLLPAVNVETACWLESDRMLGLAFDEKSLEIQKKVVVEEFKEHYLNQPYGDAWHHLMGMAYKVHPYQWPVIGKTVSHIERVTIEAVKDFFYKFYCPSNAVLVIAGKVKQQEIAQLCKKWFEPIPARHAYHRVLPQEPRQWEARRKVIEGAVPFPMLYKAYHMSGKGKKGYYAAEIVRTLLSEGKAALLQVDLVDDQALYTRIECYITDTLDPGLLVISGSPAPSVSLETAESALIATLQKLEAITATELEKAKNQIQAQMVYAQVSIVNRAQDLAMATLLGDTHLVNRSIDYVRAVTLEEVQAVGQEVLQECNCSTLYYQTISTT</sequence>
<evidence type="ECO:0000256" key="1">
    <source>
        <dbReference type="ARBA" id="ARBA00007261"/>
    </source>
</evidence>
<dbReference type="PANTHER" id="PTHR11851">
    <property type="entry name" value="METALLOPROTEASE"/>
    <property type="match status" value="1"/>
</dbReference>
<dbReference type="Proteomes" id="UP000245872">
    <property type="component" value="Chromosome"/>
</dbReference>
<proteinExistence type="inferred from homology"/>
<evidence type="ECO:0000259" key="2">
    <source>
        <dbReference type="Pfam" id="PF00675"/>
    </source>
</evidence>
<dbReference type="GO" id="GO:0008233">
    <property type="term" value="F:peptidase activity"/>
    <property type="evidence" value="ECO:0007669"/>
    <property type="project" value="UniProtKB-KW"/>
</dbReference>
<keyword evidence="4" id="KW-0378">Hydrolase</keyword>
<dbReference type="RefSeq" id="WP_109997133.1">
    <property type="nucleotide sequence ID" value="NZ_CP029619.1"/>
</dbReference>
<protein>
    <submittedName>
        <fullName evidence="4">Putative zinc protease</fullName>
        <ecNumber evidence="4">3.4.24.-</ecNumber>
    </submittedName>
</protein>
<gene>
    <name evidence="4" type="ORF">DK880_00379</name>
</gene>
<dbReference type="Pfam" id="PF00675">
    <property type="entry name" value="Peptidase_M16"/>
    <property type="match status" value="1"/>
</dbReference>
<dbReference type="InterPro" id="IPR011249">
    <property type="entry name" value="Metalloenz_LuxS/M16"/>
</dbReference>
<organism evidence="4 5">
    <name type="scientific">Candidatus Cardinium hertigii</name>
    <dbReference type="NCBI Taxonomy" id="247481"/>
    <lineage>
        <taxon>Bacteria</taxon>
        <taxon>Pseudomonadati</taxon>
        <taxon>Bacteroidota</taxon>
        <taxon>Cytophagia</taxon>
        <taxon>Cytophagales</taxon>
        <taxon>Amoebophilaceae</taxon>
        <taxon>Candidatus Cardinium</taxon>
    </lineage>
</organism>
<dbReference type="PANTHER" id="PTHR11851:SF49">
    <property type="entry name" value="MITOCHONDRIAL-PROCESSING PEPTIDASE SUBUNIT ALPHA"/>
    <property type="match status" value="1"/>
</dbReference>
<evidence type="ECO:0000313" key="4">
    <source>
        <dbReference type="EMBL" id="AWN81707.1"/>
    </source>
</evidence>
<dbReference type="AlphaFoldDB" id="A0A2Z3L8E7"/>
<name>A0A2Z3L8E7_9BACT</name>
<dbReference type="EMBL" id="CP029619">
    <property type="protein sequence ID" value="AWN81707.1"/>
    <property type="molecule type" value="Genomic_DNA"/>
</dbReference>
<evidence type="ECO:0000259" key="3">
    <source>
        <dbReference type="Pfam" id="PF05193"/>
    </source>
</evidence>
<reference evidence="4 5" key="1">
    <citation type="submission" date="2018-05" db="EMBL/GenBank/DDBJ databases">
        <title>Candidatus Cardinium hertigii Genome Assembly.</title>
        <authorList>
            <person name="Showmaker K.C."/>
            <person name="Walden K.O."/>
            <person name="Fields C.J."/>
            <person name="Lambert K.N."/>
            <person name="Hudson M.E."/>
        </authorList>
    </citation>
    <scope>NUCLEOTIDE SEQUENCE [LARGE SCALE GENOMIC DNA]</scope>
    <source>
        <strain evidence="5">cHgTN10</strain>
    </source>
</reference>
<dbReference type="GO" id="GO:0046872">
    <property type="term" value="F:metal ion binding"/>
    <property type="evidence" value="ECO:0007669"/>
    <property type="project" value="InterPro"/>
</dbReference>